<dbReference type="SUPFAM" id="SSF53383">
    <property type="entry name" value="PLP-dependent transferases"/>
    <property type="match status" value="1"/>
</dbReference>
<dbReference type="AlphaFoldDB" id="D5ECU1"/>
<keyword evidence="5" id="KW-0808">Transferase</keyword>
<dbReference type="Proteomes" id="UP000002366">
    <property type="component" value="Chromosome"/>
</dbReference>
<dbReference type="GO" id="GO:0030170">
    <property type="term" value="F:pyridoxal phosphate binding"/>
    <property type="evidence" value="ECO:0007669"/>
    <property type="project" value="InterPro"/>
</dbReference>
<dbReference type="GO" id="GO:0008483">
    <property type="term" value="F:transaminase activity"/>
    <property type="evidence" value="ECO:0007669"/>
    <property type="project" value="UniProtKB-KW"/>
</dbReference>
<gene>
    <name evidence="8" type="ordered locus">Amico_0227</name>
</gene>
<dbReference type="eggNOG" id="COG1167">
    <property type="taxonomic scope" value="Bacteria"/>
</dbReference>
<dbReference type="FunFam" id="3.40.640.10:FF:000053">
    <property type="entry name" value="Aminotransferase, class I"/>
    <property type="match status" value="1"/>
</dbReference>
<evidence type="ECO:0000256" key="4">
    <source>
        <dbReference type="ARBA" id="ARBA00022576"/>
    </source>
</evidence>
<organism evidence="8 9">
    <name type="scientific">Aminobacterium colombiense (strain DSM 12261 / ALA-1)</name>
    <dbReference type="NCBI Taxonomy" id="572547"/>
    <lineage>
        <taxon>Bacteria</taxon>
        <taxon>Thermotogati</taxon>
        <taxon>Synergistota</taxon>
        <taxon>Synergistia</taxon>
        <taxon>Synergistales</taxon>
        <taxon>Aminobacteriaceae</taxon>
        <taxon>Aminobacterium</taxon>
    </lineage>
</organism>
<dbReference type="PANTHER" id="PTHR42790:SF19">
    <property type="entry name" value="KYNURENINE_ALPHA-AMINOADIPATE AMINOTRANSFERASE, MITOCHONDRIAL"/>
    <property type="match status" value="1"/>
</dbReference>
<dbReference type="Gene3D" id="3.90.1150.10">
    <property type="entry name" value="Aspartate Aminotransferase, domain 1"/>
    <property type="match status" value="1"/>
</dbReference>
<dbReference type="Pfam" id="PF00155">
    <property type="entry name" value="Aminotran_1_2"/>
    <property type="match status" value="1"/>
</dbReference>
<accession>D5ECU1</accession>
<dbReference type="InterPro" id="IPR015421">
    <property type="entry name" value="PyrdxlP-dep_Trfase_major"/>
</dbReference>
<evidence type="ECO:0000256" key="1">
    <source>
        <dbReference type="ARBA" id="ARBA00001933"/>
    </source>
</evidence>
<comment type="similarity">
    <text evidence="2">Belongs to the class-I pyridoxal-phosphate-dependent aminotransferase family.</text>
</comment>
<dbReference type="STRING" id="572547.Amico_0227"/>
<keyword evidence="6" id="KW-0663">Pyridoxal phosphate</keyword>
<keyword evidence="9" id="KW-1185">Reference proteome</keyword>
<dbReference type="CDD" id="cd00609">
    <property type="entry name" value="AAT_like"/>
    <property type="match status" value="1"/>
</dbReference>
<name>D5ECU1_AMICL</name>
<dbReference type="InterPro" id="IPR050859">
    <property type="entry name" value="Class-I_PLP-dep_aminotransf"/>
</dbReference>
<evidence type="ECO:0000256" key="3">
    <source>
        <dbReference type="ARBA" id="ARBA00011738"/>
    </source>
</evidence>
<evidence type="ECO:0000259" key="7">
    <source>
        <dbReference type="Pfam" id="PF00155"/>
    </source>
</evidence>
<dbReference type="InterPro" id="IPR015422">
    <property type="entry name" value="PyrdxlP-dep_Trfase_small"/>
</dbReference>
<keyword evidence="4" id="KW-0032">Aminotransferase</keyword>
<evidence type="ECO:0000313" key="9">
    <source>
        <dbReference type="Proteomes" id="UP000002366"/>
    </source>
</evidence>
<comment type="cofactor">
    <cofactor evidence="1">
        <name>pyridoxal 5'-phosphate</name>
        <dbReference type="ChEBI" id="CHEBI:597326"/>
    </cofactor>
</comment>
<dbReference type="PANTHER" id="PTHR42790">
    <property type="entry name" value="AMINOTRANSFERASE"/>
    <property type="match status" value="1"/>
</dbReference>
<dbReference type="Gene3D" id="3.40.640.10">
    <property type="entry name" value="Type I PLP-dependent aspartate aminotransferase-like (Major domain)"/>
    <property type="match status" value="1"/>
</dbReference>
<dbReference type="HOGENOM" id="CLU_017584_0_6_0"/>
<dbReference type="GO" id="GO:1901605">
    <property type="term" value="P:alpha-amino acid metabolic process"/>
    <property type="evidence" value="ECO:0007669"/>
    <property type="project" value="TreeGrafter"/>
</dbReference>
<evidence type="ECO:0000256" key="5">
    <source>
        <dbReference type="ARBA" id="ARBA00022679"/>
    </source>
</evidence>
<reference evidence="8 9" key="1">
    <citation type="journal article" date="2010" name="Stand. Genomic Sci.">
        <title>Complete genome sequence of Aminobacterium colombiense type strain (ALA-1).</title>
        <authorList>
            <person name="Chertkov O."/>
            <person name="Sikorski J."/>
            <person name="Brambilla E."/>
            <person name="Lapidus A."/>
            <person name="Copeland A."/>
            <person name="Glavina Del Rio T."/>
            <person name="Nolan M."/>
            <person name="Lucas S."/>
            <person name="Tice H."/>
            <person name="Cheng J.F."/>
            <person name="Han C."/>
            <person name="Detter J.C."/>
            <person name="Bruce D."/>
            <person name="Tapia R."/>
            <person name="Goodwin L."/>
            <person name="Pitluck S."/>
            <person name="Liolios K."/>
            <person name="Ivanova N."/>
            <person name="Mavromatis K."/>
            <person name="Ovchinnikova G."/>
            <person name="Pati A."/>
            <person name="Chen A."/>
            <person name="Palaniappan K."/>
            <person name="Land M."/>
            <person name="Hauser L."/>
            <person name="Chang Y.J."/>
            <person name="Jeffries C.D."/>
            <person name="Spring S."/>
            <person name="Rohde M."/>
            <person name="Goker M."/>
            <person name="Bristow J."/>
            <person name="Eisen J.A."/>
            <person name="Markowitz V."/>
            <person name="Hugenholtz P."/>
            <person name="Kyrpides N.C."/>
            <person name="Klenk H.P."/>
        </authorList>
    </citation>
    <scope>NUCLEOTIDE SEQUENCE [LARGE SCALE GENOMIC DNA]</scope>
    <source>
        <strain evidence="9">DSM 12261 / ALA-1</strain>
    </source>
</reference>
<dbReference type="InterPro" id="IPR004839">
    <property type="entry name" value="Aminotransferase_I/II_large"/>
</dbReference>
<protein>
    <submittedName>
        <fullName evidence="8">Putative transcriptional regulator, GntR family</fullName>
    </submittedName>
</protein>
<evidence type="ECO:0000313" key="8">
    <source>
        <dbReference type="EMBL" id="ADE56373.1"/>
    </source>
</evidence>
<feature type="domain" description="Aminotransferase class I/classII large" evidence="7">
    <location>
        <begin position="32"/>
        <end position="389"/>
    </location>
</feature>
<evidence type="ECO:0000256" key="6">
    <source>
        <dbReference type="ARBA" id="ARBA00022898"/>
    </source>
</evidence>
<dbReference type="EMBL" id="CP001997">
    <property type="protein sequence ID" value="ADE56373.1"/>
    <property type="molecule type" value="Genomic_DNA"/>
</dbReference>
<sequence length="397" mass="44852">MFWESLLNARAHRLQPSGIQEMMVYASRPGAISFAAGQPSEDLYPIEEITHGFEEAMKDTSVLAYPYTEGDSMLRQWISNWMVEEGLASSVPGSERILLTTGSQEGLNIISQLFLKDGDVVVVENPSYPEAMLTFGKEGVRFVTVSMDEEGPVVSELEAALAKEKVAFFYTIPTFQNPSGHSTSLARKKEILSLLKKYNVVLVEDEPYRQLWFDEKPAKTYFSLAKEEPVLYLGSFSKIIAPGLRCGWMVLPPIIMEKAVQLRLTFELGVSALLQRMIFYVVSRRNFEAHLSHLRHEYRERRDAMAEAISKHLAPLGFSFPTPKGGFFFWGSRDGLNGTDFARFAAKNFGVALIPGEIFFALPQKGQNFVRFSFAKVDREETNKGMERLAKAFREFC</sequence>
<dbReference type="KEGG" id="aco:Amico_0227"/>
<comment type="subunit">
    <text evidence="3">Homodimer.</text>
</comment>
<evidence type="ECO:0000256" key="2">
    <source>
        <dbReference type="ARBA" id="ARBA00007441"/>
    </source>
</evidence>
<proteinExistence type="inferred from homology"/>
<dbReference type="InterPro" id="IPR015424">
    <property type="entry name" value="PyrdxlP-dep_Trfase"/>
</dbReference>